<feature type="signal peptide" evidence="1">
    <location>
        <begin position="1"/>
        <end position="18"/>
    </location>
</feature>
<keyword evidence="3" id="KW-1185">Reference proteome</keyword>
<dbReference type="RefSeq" id="WP_135764855.1">
    <property type="nucleotide sequence ID" value="NZ_RQHV01000056.1"/>
</dbReference>
<dbReference type="EMBL" id="RQHV01000056">
    <property type="protein sequence ID" value="TGN09084.1"/>
    <property type="molecule type" value="Genomic_DNA"/>
</dbReference>
<proteinExistence type="predicted"/>
<dbReference type="InterPro" id="IPR032675">
    <property type="entry name" value="LRR_dom_sf"/>
</dbReference>
<evidence type="ECO:0008006" key="4">
    <source>
        <dbReference type="Google" id="ProtNLM"/>
    </source>
</evidence>
<sequence length="243" mass="27454">MKKIILIFNLLIVLNACSAKQTSDVKTNSDVEDLRQRGYTIDLIGDKGSKTSSHMSSSKDTKILSGDLTKICKIEKLYSMRFEDSQIPNSFDNEINNCDLSGLTLFRFFKSSVTPSLLCSFAKIKNFPHLSLMAAGVNDLGLDCLTEMQSIGVFDLTGANNTYTDEGFCKFAQSGIKIKTLYMYDANLTQKGYECLAEIQGIETMSFKRWKNFSKQEMSAVKDFYFKKHGKKIVINVFEYDKL</sequence>
<feature type="chain" id="PRO_5020992859" description="Leucine-rich repeat domain-containing protein" evidence="1">
    <location>
        <begin position="19"/>
        <end position="243"/>
    </location>
</feature>
<dbReference type="AlphaFoldDB" id="A0A4R9LLV1"/>
<organism evidence="2 3">
    <name type="scientific">Leptospira ilyithenensis</name>
    <dbReference type="NCBI Taxonomy" id="2484901"/>
    <lineage>
        <taxon>Bacteria</taxon>
        <taxon>Pseudomonadati</taxon>
        <taxon>Spirochaetota</taxon>
        <taxon>Spirochaetia</taxon>
        <taxon>Leptospirales</taxon>
        <taxon>Leptospiraceae</taxon>
        <taxon>Leptospira</taxon>
    </lineage>
</organism>
<evidence type="ECO:0000256" key="1">
    <source>
        <dbReference type="SAM" id="SignalP"/>
    </source>
</evidence>
<gene>
    <name evidence="2" type="ORF">EHS11_13065</name>
</gene>
<evidence type="ECO:0000313" key="2">
    <source>
        <dbReference type="EMBL" id="TGN09084.1"/>
    </source>
</evidence>
<reference evidence="2" key="1">
    <citation type="journal article" date="2019" name="PLoS Negl. Trop. Dis.">
        <title>Revisiting the worldwide diversity of Leptospira species in the environment.</title>
        <authorList>
            <person name="Vincent A.T."/>
            <person name="Schiettekatte O."/>
            <person name="Bourhy P."/>
            <person name="Veyrier F.J."/>
            <person name="Picardeau M."/>
        </authorList>
    </citation>
    <scope>NUCLEOTIDE SEQUENCE [LARGE SCALE GENOMIC DNA]</scope>
    <source>
        <strain evidence="2">201400974</strain>
    </source>
</reference>
<dbReference type="Gene3D" id="3.80.10.10">
    <property type="entry name" value="Ribonuclease Inhibitor"/>
    <property type="match status" value="1"/>
</dbReference>
<dbReference type="SUPFAM" id="SSF52047">
    <property type="entry name" value="RNI-like"/>
    <property type="match status" value="1"/>
</dbReference>
<dbReference type="Proteomes" id="UP000298264">
    <property type="component" value="Unassembled WGS sequence"/>
</dbReference>
<evidence type="ECO:0000313" key="3">
    <source>
        <dbReference type="Proteomes" id="UP000298264"/>
    </source>
</evidence>
<keyword evidence="1" id="KW-0732">Signal</keyword>
<comment type="caution">
    <text evidence="2">The sequence shown here is derived from an EMBL/GenBank/DDBJ whole genome shotgun (WGS) entry which is preliminary data.</text>
</comment>
<name>A0A4R9LLV1_9LEPT</name>
<accession>A0A4R9LLV1</accession>
<protein>
    <recommendedName>
        <fullName evidence="4">Leucine-rich repeat domain-containing protein</fullName>
    </recommendedName>
</protein>